<evidence type="ECO:0000256" key="2">
    <source>
        <dbReference type="ARBA" id="ARBA00022475"/>
    </source>
</evidence>
<evidence type="ECO:0000256" key="4">
    <source>
        <dbReference type="ARBA" id="ARBA00022989"/>
    </source>
</evidence>
<organism evidence="8 9">
    <name type="scientific">Faecalibacterium langellae</name>
    <dbReference type="NCBI Taxonomy" id="3435293"/>
    <lineage>
        <taxon>Bacteria</taxon>
        <taxon>Bacillati</taxon>
        <taxon>Bacillota</taxon>
        <taxon>Clostridia</taxon>
        <taxon>Eubacteriales</taxon>
        <taxon>Oscillospiraceae</taxon>
        <taxon>Faecalibacterium</taxon>
    </lineage>
</organism>
<gene>
    <name evidence="8" type="ORF">CGS46_09915</name>
</gene>
<protein>
    <submittedName>
        <fullName evidence="8">Na+/phosphate symporter</fullName>
    </submittedName>
</protein>
<feature type="transmembrane region" description="Helical" evidence="6">
    <location>
        <begin position="211"/>
        <end position="237"/>
    </location>
</feature>
<keyword evidence="2" id="KW-1003">Cell membrane</keyword>
<dbReference type="Gene3D" id="1.20.58.220">
    <property type="entry name" value="Phosphate transport system protein phou homolog 2, domain 2"/>
    <property type="match status" value="1"/>
</dbReference>
<dbReference type="GO" id="GO:0044341">
    <property type="term" value="P:sodium-dependent phosphate transport"/>
    <property type="evidence" value="ECO:0007669"/>
    <property type="project" value="InterPro"/>
</dbReference>
<feature type="transmembrane region" description="Helical" evidence="6">
    <location>
        <begin position="49"/>
        <end position="74"/>
    </location>
</feature>
<dbReference type="GO" id="GO:0005436">
    <property type="term" value="F:sodium:phosphate symporter activity"/>
    <property type="evidence" value="ECO:0007669"/>
    <property type="project" value="InterPro"/>
</dbReference>
<dbReference type="InterPro" id="IPR003841">
    <property type="entry name" value="Na/Pi_transpt"/>
</dbReference>
<sequence length="531" mass="57049">MDITHITSLLGGIALFLYGMSIMGAGLEKLAGGKMQGVLQKLTSSTLKGVIFGTLITGVIQSSAGTVVICVGLVNSGIMTLTQSVGVIMGANIGTTVTGQLIRMADISGDSLWLTLIQPKTFAPVVAFIGCIFYVFLRSAKKKNIGQIMLGFGILFTGMSLMDTGVAPLRESAVFQNLFVTMTNPVLGILVGVVVTVIIQSSSASVGILQALSSTGLVTFSSAIPIILGAHIGTAFTPLLTIGGSSKDGKRAALIHLYFNIIGSVILLALVYAVQFAVGIPMWNDVMNKSTIANIHTLSSVCAMLLFLPCSGVLSKLALLTVPDSAEEAQELSMPVLDERLFKSPAVALQQAKSAVIKMSRRAARNVNLAAPLLLKMDEDAVSAIRVRENLIDRMEVAISNYLIKMTDQELGDDESHTVTELLNFVTEFERIGDYAVNIMEKAEELQEKEASFSESATKELQLLENALNNAERISDHCSNVAARLIGMDAGEDYDSHTLKSIMHHNPTKDYMLEYEECRKAYLVPLEEMEA</sequence>
<dbReference type="EMBL" id="NMTQ01000034">
    <property type="protein sequence ID" value="PDX58228.1"/>
    <property type="molecule type" value="Genomic_DNA"/>
</dbReference>
<feature type="transmembrane region" description="Helical" evidence="6">
    <location>
        <begin position="6"/>
        <end position="28"/>
    </location>
</feature>
<feature type="transmembrane region" description="Helical" evidence="6">
    <location>
        <begin position="292"/>
        <end position="314"/>
    </location>
</feature>
<feature type="transmembrane region" description="Helical" evidence="6">
    <location>
        <begin position="257"/>
        <end position="280"/>
    </location>
</feature>
<dbReference type="Proteomes" id="UP000220752">
    <property type="component" value="Unassembled WGS sequence"/>
</dbReference>
<evidence type="ECO:0000256" key="1">
    <source>
        <dbReference type="ARBA" id="ARBA00004651"/>
    </source>
</evidence>
<dbReference type="PANTHER" id="PTHR10010">
    <property type="entry name" value="SOLUTE CARRIER FAMILY 34 SODIUM PHOSPHATE , MEMBER 2-RELATED"/>
    <property type="match status" value="1"/>
</dbReference>
<accession>A0A2A6ZA55</accession>
<reference evidence="8 9" key="1">
    <citation type="journal article" date="2017" name="Front. Microbiol.">
        <title>New Insights into the Diversity of the Genus Faecalibacterium.</title>
        <authorList>
            <person name="Benevides L."/>
            <person name="Burman S."/>
            <person name="Martin R."/>
            <person name="Robert V."/>
            <person name="Thomas M."/>
            <person name="Miquel S."/>
            <person name="Chain F."/>
            <person name="Sokol H."/>
            <person name="Bermudez-Humaran L.G."/>
            <person name="Morrison M."/>
            <person name="Langella P."/>
            <person name="Azevedo V.A."/>
            <person name="Chatel J.M."/>
            <person name="Soares S."/>
        </authorList>
    </citation>
    <scope>NUCLEOTIDE SEQUENCE [LARGE SCALE GENOMIC DNA]</scope>
    <source>
        <strain evidence="9">CNCM I-4540</strain>
    </source>
</reference>
<dbReference type="Pfam" id="PF02690">
    <property type="entry name" value="Na_Pi_cotrans"/>
    <property type="match status" value="1"/>
</dbReference>
<evidence type="ECO:0000256" key="6">
    <source>
        <dbReference type="SAM" id="Phobius"/>
    </source>
</evidence>
<keyword evidence="9" id="KW-1185">Reference proteome</keyword>
<dbReference type="PANTHER" id="PTHR10010:SF46">
    <property type="entry name" value="SODIUM-DEPENDENT PHOSPHATE TRANSPORT PROTEIN 2B"/>
    <property type="match status" value="1"/>
</dbReference>
<dbReference type="Pfam" id="PF01895">
    <property type="entry name" value="PhoU"/>
    <property type="match status" value="1"/>
</dbReference>
<feature type="domain" description="PhoU" evidence="7">
    <location>
        <begin position="357"/>
        <end position="442"/>
    </location>
</feature>
<dbReference type="InterPro" id="IPR026022">
    <property type="entry name" value="PhoU_dom"/>
</dbReference>
<evidence type="ECO:0000256" key="3">
    <source>
        <dbReference type="ARBA" id="ARBA00022692"/>
    </source>
</evidence>
<dbReference type="AlphaFoldDB" id="A0A2A6ZA55"/>
<evidence type="ECO:0000313" key="9">
    <source>
        <dbReference type="Proteomes" id="UP000220752"/>
    </source>
</evidence>
<feature type="transmembrane region" description="Helical" evidence="6">
    <location>
        <begin position="144"/>
        <end position="162"/>
    </location>
</feature>
<feature type="transmembrane region" description="Helical" evidence="6">
    <location>
        <begin position="121"/>
        <end position="137"/>
    </location>
</feature>
<evidence type="ECO:0000313" key="8">
    <source>
        <dbReference type="EMBL" id="PDX58228.1"/>
    </source>
</evidence>
<dbReference type="InterPro" id="IPR038078">
    <property type="entry name" value="PhoU-like_sf"/>
</dbReference>
<keyword evidence="3 6" id="KW-0812">Transmembrane</keyword>
<comment type="subcellular location">
    <subcellularLocation>
        <location evidence="1">Cell membrane</location>
        <topology evidence="1">Multi-pass membrane protein</topology>
    </subcellularLocation>
</comment>
<proteinExistence type="predicted"/>
<keyword evidence="4 6" id="KW-1133">Transmembrane helix</keyword>
<evidence type="ECO:0000256" key="5">
    <source>
        <dbReference type="ARBA" id="ARBA00023136"/>
    </source>
</evidence>
<feature type="transmembrane region" description="Helical" evidence="6">
    <location>
        <begin position="174"/>
        <end position="199"/>
    </location>
</feature>
<keyword evidence="5 6" id="KW-0472">Membrane</keyword>
<evidence type="ECO:0000259" key="7">
    <source>
        <dbReference type="Pfam" id="PF01895"/>
    </source>
</evidence>
<name>A0A2A6ZA55_9FIRM</name>
<dbReference type="SUPFAM" id="SSF109755">
    <property type="entry name" value="PhoU-like"/>
    <property type="match status" value="1"/>
</dbReference>
<comment type="caution">
    <text evidence="8">The sequence shown here is derived from an EMBL/GenBank/DDBJ whole genome shotgun (WGS) entry which is preliminary data.</text>
</comment>
<dbReference type="NCBIfam" id="NF037997">
    <property type="entry name" value="Na_Pi_symport"/>
    <property type="match status" value="1"/>
</dbReference>
<dbReference type="GO" id="GO:0005886">
    <property type="term" value="C:plasma membrane"/>
    <property type="evidence" value="ECO:0007669"/>
    <property type="project" value="UniProtKB-SubCell"/>
</dbReference>